<evidence type="ECO:0000256" key="1">
    <source>
        <dbReference type="SAM" id="Phobius"/>
    </source>
</evidence>
<keyword evidence="1" id="KW-0472">Membrane</keyword>
<proteinExistence type="predicted"/>
<reference evidence="2" key="1">
    <citation type="submission" date="2022-06" db="EMBL/GenBank/DDBJ databases">
        <title>Alkalicoccobacillus porphyridii sp. nov., isolated from a marine red alga, Porphyridium purpureum and reclassification of Shouchella plakortidis and Shouchella gibsonii as Alkalicoccobacillus plakortidis comb. nov. and Alkalicoccobacillus gibsonii comb. nov.</title>
        <authorList>
            <person name="Kim K.H."/>
            <person name="Lee J.K."/>
            <person name="Han D.M."/>
            <person name="Baek J.H."/>
            <person name="Jeon C.O."/>
        </authorList>
    </citation>
    <scope>NUCLEOTIDE SEQUENCE</scope>
    <source>
        <strain evidence="2">DSM 19153</strain>
    </source>
</reference>
<evidence type="ECO:0000313" key="3">
    <source>
        <dbReference type="Proteomes" id="UP001203665"/>
    </source>
</evidence>
<protein>
    <submittedName>
        <fullName evidence="2">Uncharacterized protein</fullName>
    </submittedName>
</protein>
<dbReference type="RefSeq" id="WP_251610974.1">
    <property type="nucleotide sequence ID" value="NZ_JAMQJY010000003.1"/>
</dbReference>
<keyword evidence="1" id="KW-1133">Transmembrane helix</keyword>
<accession>A0ABT0XN42</accession>
<comment type="caution">
    <text evidence="2">The sequence shown here is derived from an EMBL/GenBank/DDBJ whole genome shotgun (WGS) entry which is preliminary data.</text>
</comment>
<gene>
    <name evidence="2" type="ORF">NDM98_18980</name>
</gene>
<feature type="transmembrane region" description="Helical" evidence="1">
    <location>
        <begin position="39"/>
        <end position="58"/>
    </location>
</feature>
<sequence>MKPAIRYLVRTFLLVFILYGSYRAIKNLIGYSVLDWQDLLAEVLVFTTVVAVLLTLFTNSKDYK</sequence>
<keyword evidence="3" id="KW-1185">Reference proteome</keyword>
<dbReference type="Proteomes" id="UP001203665">
    <property type="component" value="Unassembled WGS sequence"/>
</dbReference>
<dbReference type="EMBL" id="JAMQJY010000003">
    <property type="protein sequence ID" value="MCM2677315.1"/>
    <property type="molecule type" value="Genomic_DNA"/>
</dbReference>
<name>A0ABT0XN42_9BACI</name>
<organism evidence="2 3">
    <name type="scientific">Alkalicoccobacillus plakortidis</name>
    <dbReference type="NCBI Taxonomy" id="444060"/>
    <lineage>
        <taxon>Bacteria</taxon>
        <taxon>Bacillati</taxon>
        <taxon>Bacillota</taxon>
        <taxon>Bacilli</taxon>
        <taxon>Bacillales</taxon>
        <taxon>Bacillaceae</taxon>
        <taxon>Alkalicoccobacillus</taxon>
    </lineage>
</organism>
<keyword evidence="1" id="KW-0812">Transmembrane</keyword>
<evidence type="ECO:0000313" key="2">
    <source>
        <dbReference type="EMBL" id="MCM2677315.1"/>
    </source>
</evidence>